<dbReference type="EMBL" id="MK906619">
    <property type="protein sequence ID" value="QMX85391.1"/>
    <property type="molecule type" value="Genomic_DNA"/>
</dbReference>
<protein>
    <submittedName>
        <fullName evidence="2">Secreted in xylem 7</fullName>
    </submittedName>
</protein>
<reference evidence="5" key="2">
    <citation type="submission" date="2019-05" db="EMBL/GenBank/DDBJ databases">
        <authorList>
            <person name="Batson A.M."/>
            <person name="du Toit L.J."/>
        </authorList>
    </citation>
    <scope>NUCLEOTIDE SEQUENCE</scope>
    <source>
        <strain evidence="5">Fol1</strain>
        <strain evidence="6">Fol2</strain>
        <strain evidence="7">Fol3</strain>
    </source>
</reference>
<keyword evidence="1" id="KW-0732">Signal</keyword>
<name>A0A089H109_FUSOX</name>
<evidence type="ECO:0000313" key="5">
    <source>
        <dbReference type="EMBL" id="QMX85389.1"/>
    </source>
</evidence>
<evidence type="ECO:0000313" key="4">
    <source>
        <dbReference type="EMBL" id="AIP90481.1"/>
    </source>
</evidence>
<dbReference type="EMBL" id="KM047039">
    <property type="protein sequence ID" value="AIP90479.1"/>
    <property type="molecule type" value="Genomic_DNA"/>
</dbReference>
<sequence length="220" mass="25108">MQVMKYLYLLFHFALFASAIPMLDLFPRQGQCFSTTGSTPPRPPPAAREVTFDITQNVNTFTSAASTPWTEGVGLSNIRYQWRAYYSTRQRTTFVEVRVFGTAEAQVVLLPDAPGTSRYRAIDSNVFRPNEEVTGGGLAGWGQVTTVCLQTWGRRGDITYRLRIQSKPKHSYPLEVIPERQYANRLMNARCYAKTHQMIYKPRGLADFRFHRLTQSVVNL</sequence>
<evidence type="ECO:0000256" key="1">
    <source>
        <dbReference type="SAM" id="SignalP"/>
    </source>
</evidence>
<dbReference type="EMBL" id="MK906617">
    <property type="protein sequence ID" value="QMX85389.1"/>
    <property type="molecule type" value="Genomic_DNA"/>
</dbReference>
<feature type="chain" id="PRO_5007380633" evidence="1">
    <location>
        <begin position="20"/>
        <end position="220"/>
    </location>
</feature>
<gene>
    <name evidence="2" type="primary">SIX7</name>
</gene>
<organism evidence="2">
    <name type="scientific">Fusarium oxysporum</name>
    <name type="common">Fusarium vascular wilt</name>
    <dbReference type="NCBI Taxonomy" id="5507"/>
    <lineage>
        <taxon>Eukaryota</taxon>
        <taxon>Fungi</taxon>
        <taxon>Dikarya</taxon>
        <taxon>Ascomycota</taxon>
        <taxon>Pezizomycotina</taxon>
        <taxon>Sordariomycetes</taxon>
        <taxon>Hypocreomycetidae</taxon>
        <taxon>Hypocreales</taxon>
        <taxon>Nectriaceae</taxon>
        <taxon>Fusarium</taxon>
        <taxon>Fusarium oxysporum species complex</taxon>
    </lineage>
</organism>
<evidence type="ECO:0000313" key="2">
    <source>
        <dbReference type="EMBL" id="AIP90479.1"/>
    </source>
</evidence>
<feature type="signal peptide" evidence="1">
    <location>
        <begin position="1"/>
        <end position="19"/>
    </location>
</feature>
<evidence type="ECO:0000313" key="3">
    <source>
        <dbReference type="EMBL" id="AIP90480.1"/>
    </source>
</evidence>
<proteinExistence type="predicted"/>
<evidence type="ECO:0000313" key="7">
    <source>
        <dbReference type="EMBL" id="QMX85391.1"/>
    </source>
</evidence>
<dbReference type="EMBL" id="KM047040">
    <property type="protein sequence ID" value="AIP90480.1"/>
    <property type="molecule type" value="Genomic_DNA"/>
</dbReference>
<dbReference type="EMBL" id="MK906618">
    <property type="protein sequence ID" value="QMX85390.1"/>
    <property type="molecule type" value="Genomic_DNA"/>
</dbReference>
<reference evidence="2" key="1">
    <citation type="submission" date="2014-06" db="EMBL/GenBank/DDBJ databases">
        <title>Soil populations of Fusarium oxysporum in tomato fields undergoing a tomato wilt epidemic.</title>
        <authorList>
            <person name="Jelinski N.A."/>
            <person name="Broz K."/>
            <person name="Jonkers W."/>
            <person name="Ma L.-J."/>
            <person name="Kistler H.C."/>
        </authorList>
    </citation>
    <scope>NUCLEOTIDE SEQUENCE</scope>
    <source>
        <strain evidence="3">SIX735</strain>
        <strain evidence="4">SIX744</strain>
        <strain evidence="2">SIX7MN25</strain>
    </source>
</reference>
<dbReference type="AlphaFoldDB" id="A0A089H109"/>
<dbReference type="EMBL" id="KM047041">
    <property type="protein sequence ID" value="AIP90481.1"/>
    <property type="molecule type" value="Genomic_DNA"/>
</dbReference>
<accession>A0A089H109</accession>
<evidence type="ECO:0000313" key="6">
    <source>
        <dbReference type="EMBL" id="QMX85390.1"/>
    </source>
</evidence>